<gene>
    <name evidence="2" type="ORF">DJ017_05855</name>
</gene>
<sequence>MILSKVAGLHIGSVETSSPAELKVLLDTDAPHDVAFNAGQPQGFPRLNGYVLVPNEAGAVVAVIGRMTMEPAPPGSASEREGRVPLPVSRRRLFVTPIGTLETRRLAGGATSYALKRGVGSYPAVGDAVALPTADQLRAVVEASGTDRRVQIGASRLALEAPVTIDPDKLFGRHLGVFGNTGSGKSCTVAGLIRWSIQAAAKGEKANARFIVLDPNGEYRNCFKDLRSLIDVEVFSAEPREGERPLRVPAWMWNGHEWAGVVEASPGAQRPVLMQALRQLRAAAINGADPEEPAGRVLIAGHLRALLDYLRAEHAQGVAALSNFPRFKAIHDNLEGFRTQLQLLLEAVDQEEDALFAAIETAIETVTGVRKRRTYDHQGEERVDRFQAADIEEVIIALADLVEHLPTSAIVSGPSEDMPSRFDPYRLPEAISFLATVQPGNMQQHMGGLDLRIRTLLNDTRITPIIAPDEDTSSLAEWLADIFGGNDGRGRISILDLSLVPADVLTTIVSVLGRLVFEAAQRHRRLSGVTMPTVLVLEEAHNFVQRAGADTEDGPSARCRQVFEKIAKEGRKFGVGLLLSSQRPAELAPTVVAQCNSFVLHRIVNDRDQELVARLAPDSTGALLKELPSLPTRQAILLGIATEIPLVFEVRPLAVAERPDAANPDFWAAWRNEREMKLDFPALAASWAE</sequence>
<dbReference type="InterPro" id="IPR003593">
    <property type="entry name" value="AAA+_ATPase"/>
</dbReference>
<dbReference type="EMBL" id="QFYQ01000001">
    <property type="protein sequence ID" value="RAK54078.1"/>
    <property type="molecule type" value="Genomic_DNA"/>
</dbReference>
<dbReference type="Pfam" id="PF01935">
    <property type="entry name" value="DUF87"/>
    <property type="match status" value="1"/>
</dbReference>
<comment type="caution">
    <text evidence="2">The sequence shown here is derived from an EMBL/GenBank/DDBJ whole genome shotgun (WGS) entry which is preliminary data.</text>
</comment>
<evidence type="ECO:0000259" key="1">
    <source>
        <dbReference type="SMART" id="SM00382"/>
    </source>
</evidence>
<dbReference type="InterPro" id="IPR027417">
    <property type="entry name" value="P-loop_NTPase"/>
</dbReference>
<proteinExistence type="predicted"/>
<dbReference type="InterPro" id="IPR002789">
    <property type="entry name" value="HerA_central"/>
</dbReference>
<name>A0A328AMG5_9CAUL</name>
<dbReference type="InterPro" id="IPR008571">
    <property type="entry name" value="HerA-like"/>
</dbReference>
<reference evidence="3" key="1">
    <citation type="submission" date="2018-05" db="EMBL/GenBank/DDBJ databases">
        <authorList>
            <person name="Li X."/>
        </authorList>
    </citation>
    <scope>NUCLEOTIDE SEQUENCE [LARGE SCALE GENOMIC DNA]</scope>
    <source>
        <strain evidence="3">LX32</strain>
    </source>
</reference>
<keyword evidence="3" id="KW-1185">Reference proteome</keyword>
<dbReference type="RefSeq" id="WP_111527829.1">
    <property type="nucleotide sequence ID" value="NZ_JBHRSG010000002.1"/>
</dbReference>
<dbReference type="SUPFAM" id="SSF52540">
    <property type="entry name" value="P-loop containing nucleoside triphosphate hydrolases"/>
    <property type="match status" value="1"/>
</dbReference>
<dbReference type="SMART" id="SM00382">
    <property type="entry name" value="AAA"/>
    <property type="match status" value="1"/>
</dbReference>
<dbReference type="AlphaFoldDB" id="A0A328AMG5"/>
<dbReference type="PANTHER" id="PTHR42957">
    <property type="entry name" value="HELICASE MJ1565-RELATED"/>
    <property type="match status" value="1"/>
</dbReference>
<dbReference type="Proteomes" id="UP000249254">
    <property type="component" value="Unassembled WGS sequence"/>
</dbReference>
<dbReference type="OrthoDB" id="9806951at2"/>
<accession>A0A328AMG5</accession>
<feature type="domain" description="AAA+ ATPase" evidence="1">
    <location>
        <begin position="171"/>
        <end position="618"/>
    </location>
</feature>
<evidence type="ECO:0000313" key="2">
    <source>
        <dbReference type="EMBL" id="RAK54078.1"/>
    </source>
</evidence>
<protein>
    <submittedName>
        <fullName evidence="2">ATPase</fullName>
    </submittedName>
</protein>
<dbReference type="PANTHER" id="PTHR42957:SF1">
    <property type="entry name" value="HELICASE MJ1565-RELATED"/>
    <property type="match status" value="1"/>
</dbReference>
<evidence type="ECO:0000313" key="3">
    <source>
        <dbReference type="Proteomes" id="UP000249254"/>
    </source>
</evidence>
<organism evidence="2 3">
    <name type="scientific">Phenylobacterium soli</name>
    <dbReference type="NCBI Taxonomy" id="2170551"/>
    <lineage>
        <taxon>Bacteria</taxon>
        <taxon>Pseudomonadati</taxon>
        <taxon>Pseudomonadota</taxon>
        <taxon>Alphaproteobacteria</taxon>
        <taxon>Caulobacterales</taxon>
        <taxon>Caulobacteraceae</taxon>
        <taxon>Phenylobacterium</taxon>
    </lineage>
</organism>
<dbReference type="Gene3D" id="3.40.50.300">
    <property type="entry name" value="P-loop containing nucleotide triphosphate hydrolases"/>
    <property type="match status" value="2"/>
</dbReference>